<dbReference type="PANTHER" id="PTHR23514:SF3">
    <property type="entry name" value="BYPASS OF STOP CODON PROTEIN 6"/>
    <property type="match status" value="1"/>
</dbReference>
<evidence type="ECO:0000256" key="7">
    <source>
        <dbReference type="SAM" id="Phobius"/>
    </source>
</evidence>
<dbReference type="InterPro" id="IPR051788">
    <property type="entry name" value="MFS_Transporter"/>
</dbReference>
<feature type="transmembrane region" description="Helical" evidence="7">
    <location>
        <begin position="160"/>
        <end position="180"/>
    </location>
</feature>
<feature type="transmembrane region" description="Helical" evidence="7">
    <location>
        <begin position="375"/>
        <end position="398"/>
    </location>
</feature>
<gene>
    <name evidence="9" type="ORF">FD04_GL000569</name>
</gene>
<feature type="transmembrane region" description="Helical" evidence="7">
    <location>
        <begin position="348"/>
        <end position="369"/>
    </location>
</feature>
<sequence>MSRAERMKTTICLYLDYLVHGMAIVILAQNMTVLGRQWHVGDAGVSMVISSLGIGRLLVLYIAGSLSDRFGRRLFVKIGIVTYVCFFVGIVGSRNVYTAYFFGILAGMANSFLDTGTYPALMELYPNKQAAANILIKAFASIGELILPIFVATLENFNLWYGWSFIFCAVAMLVNFVFLWHREFPPMNTVPAPEVESTMTVAEDKTATKKPRITAHQWILGTVLTVFGYISMATFYLISQWLTQYGYSVVGLNMVHARLLVSVYSVGSILGVIFTVSLVERVIKPVWFMLVDTIISFVTLLVMAMFPNLALMMIGSFIIGCSAASGVMQIGLTIMGTVFPRAKGKITGIYNTAGAIASFSIPVFTAIISKTSIHNIMWFDVLIALVGIICSVTVMTMLKHQPKTTSQTEQMV</sequence>
<evidence type="ECO:0000313" key="10">
    <source>
        <dbReference type="Proteomes" id="UP000051160"/>
    </source>
</evidence>
<dbReference type="EMBL" id="AZEE01000027">
    <property type="protein sequence ID" value="KRK98828.1"/>
    <property type="molecule type" value="Genomic_DNA"/>
</dbReference>
<dbReference type="GO" id="GO:0005886">
    <property type="term" value="C:plasma membrane"/>
    <property type="evidence" value="ECO:0007669"/>
    <property type="project" value="UniProtKB-SubCell"/>
</dbReference>
<evidence type="ECO:0000259" key="8">
    <source>
        <dbReference type="PROSITE" id="PS50850"/>
    </source>
</evidence>
<comment type="subcellular location">
    <subcellularLocation>
        <location evidence="1">Cell membrane</location>
        <topology evidence="1">Multi-pass membrane protein</topology>
    </subcellularLocation>
</comment>
<keyword evidence="3" id="KW-0813">Transport</keyword>
<feature type="transmembrane region" description="Helical" evidence="7">
    <location>
        <begin position="286"/>
        <end position="306"/>
    </location>
</feature>
<feature type="transmembrane region" description="Helical" evidence="7">
    <location>
        <begin position="218"/>
        <end position="239"/>
    </location>
</feature>
<dbReference type="Gene3D" id="1.20.1250.20">
    <property type="entry name" value="MFS general substrate transporter like domains"/>
    <property type="match status" value="2"/>
</dbReference>
<evidence type="ECO:0000256" key="4">
    <source>
        <dbReference type="ARBA" id="ARBA00022692"/>
    </source>
</evidence>
<evidence type="ECO:0000256" key="2">
    <source>
        <dbReference type="ARBA" id="ARBA00008335"/>
    </source>
</evidence>
<dbReference type="InterPro" id="IPR036259">
    <property type="entry name" value="MFS_trans_sf"/>
</dbReference>
<dbReference type="SUPFAM" id="SSF103473">
    <property type="entry name" value="MFS general substrate transporter"/>
    <property type="match status" value="1"/>
</dbReference>
<dbReference type="PATRIC" id="fig|1423776.4.peg.573"/>
<feature type="transmembrane region" description="Helical" evidence="7">
    <location>
        <begin position="74"/>
        <end position="91"/>
    </location>
</feature>
<dbReference type="InterPro" id="IPR020846">
    <property type="entry name" value="MFS_dom"/>
</dbReference>
<dbReference type="Proteomes" id="UP000051160">
    <property type="component" value="Unassembled WGS sequence"/>
</dbReference>
<name>A0A0R1LSL6_9LACO</name>
<dbReference type="InterPro" id="IPR011701">
    <property type="entry name" value="MFS"/>
</dbReference>
<evidence type="ECO:0000313" key="9">
    <source>
        <dbReference type="EMBL" id="KRK98828.1"/>
    </source>
</evidence>
<feature type="transmembrane region" description="Helical" evidence="7">
    <location>
        <begin position="134"/>
        <end position="154"/>
    </location>
</feature>
<proteinExistence type="inferred from homology"/>
<feature type="domain" description="Major facilitator superfamily (MFS) profile" evidence="8">
    <location>
        <begin position="9"/>
        <end position="399"/>
    </location>
</feature>
<feature type="transmembrane region" description="Helical" evidence="7">
    <location>
        <begin position="312"/>
        <end position="336"/>
    </location>
</feature>
<keyword evidence="4 7" id="KW-0812">Transmembrane</keyword>
<comment type="similarity">
    <text evidence="2">Belongs to the major facilitator superfamily.</text>
</comment>
<dbReference type="AlphaFoldDB" id="A0A0R1LSL6"/>
<keyword evidence="6 7" id="KW-0472">Membrane</keyword>
<accession>A0A0R1LSL6</accession>
<organism evidence="9 10">
    <name type="scientific">Secundilactobacillus odoratitofui DSM 19909 = JCM 15043</name>
    <dbReference type="NCBI Taxonomy" id="1423776"/>
    <lineage>
        <taxon>Bacteria</taxon>
        <taxon>Bacillati</taxon>
        <taxon>Bacillota</taxon>
        <taxon>Bacilli</taxon>
        <taxon>Lactobacillales</taxon>
        <taxon>Lactobacillaceae</taxon>
        <taxon>Secundilactobacillus</taxon>
    </lineage>
</organism>
<dbReference type="STRING" id="1423776.FD04_GL000569"/>
<keyword evidence="5 7" id="KW-1133">Transmembrane helix</keyword>
<feature type="transmembrane region" description="Helical" evidence="7">
    <location>
        <begin position="12"/>
        <end position="31"/>
    </location>
</feature>
<dbReference type="Pfam" id="PF07690">
    <property type="entry name" value="MFS_1"/>
    <property type="match status" value="2"/>
</dbReference>
<protein>
    <submittedName>
        <fullName evidence="9">MFS family major facilitator transporter</fullName>
    </submittedName>
</protein>
<comment type="caution">
    <text evidence="9">The sequence shown here is derived from an EMBL/GenBank/DDBJ whole genome shotgun (WGS) entry which is preliminary data.</text>
</comment>
<dbReference type="PROSITE" id="PS50850">
    <property type="entry name" value="MFS"/>
    <property type="match status" value="1"/>
</dbReference>
<reference evidence="9 10" key="1">
    <citation type="journal article" date="2015" name="Genome Announc.">
        <title>Expanding the biotechnology potential of lactobacilli through comparative genomics of 213 strains and associated genera.</title>
        <authorList>
            <person name="Sun Z."/>
            <person name="Harris H.M."/>
            <person name="McCann A."/>
            <person name="Guo C."/>
            <person name="Argimon S."/>
            <person name="Zhang W."/>
            <person name="Yang X."/>
            <person name="Jeffery I.B."/>
            <person name="Cooney J.C."/>
            <person name="Kagawa T.F."/>
            <person name="Liu W."/>
            <person name="Song Y."/>
            <person name="Salvetti E."/>
            <person name="Wrobel A."/>
            <person name="Rasinkangas P."/>
            <person name="Parkhill J."/>
            <person name="Rea M.C."/>
            <person name="O'Sullivan O."/>
            <person name="Ritari J."/>
            <person name="Douillard F.P."/>
            <person name="Paul Ross R."/>
            <person name="Yang R."/>
            <person name="Briner A.E."/>
            <person name="Felis G.E."/>
            <person name="de Vos W.M."/>
            <person name="Barrangou R."/>
            <person name="Klaenhammer T.R."/>
            <person name="Caufield P.W."/>
            <person name="Cui Y."/>
            <person name="Zhang H."/>
            <person name="O'Toole P.W."/>
        </authorList>
    </citation>
    <scope>NUCLEOTIDE SEQUENCE [LARGE SCALE GENOMIC DNA]</scope>
    <source>
        <strain evidence="9 10">DSM 19909</strain>
    </source>
</reference>
<dbReference type="OrthoDB" id="7066727at2"/>
<feature type="transmembrane region" description="Helical" evidence="7">
    <location>
        <begin position="259"/>
        <end position="279"/>
    </location>
</feature>
<dbReference type="RefSeq" id="WP_056947352.1">
    <property type="nucleotide sequence ID" value="NZ_AZEE01000027.1"/>
</dbReference>
<dbReference type="PANTHER" id="PTHR23514">
    <property type="entry name" value="BYPASS OF STOP CODON PROTEIN 6"/>
    <property type="match status" value="1"/>
</dbReference>
<evidence type="ECO:0000256" key="5">
    <source>
        <dbReference type="ARBA" id="ARBA00022989"/>
    </source>
</evidence>
<evidence type="ECO:0000256" key="3">
    <source>
        <dbReference type="ARBA" id="ARBA00022448"/>
    </source>
</evidence>
<keyword evidence="10" id="KW-1185">Reference proteome</keyword>
<dbReference type="GO" id="GO:0022857">
    <property type="term" value="F:transmembrane transporter activity"/>
    <property type="evidence" value="ECO:0007669"/>
    <property type="project" value="InterPro"/>
</dbReference>
<feature type="transmembrane region" description="Helical" evidence="7">
    <location>
        <begin position="43"/>
        <end position="62"/>
    </location>
</feature>
<evidence type="ECO:0000256" key="6">
    <source>
        <dbReference type="ARBA" id="ARBA00023136"/>
    </source>
</evidence>
<evidence type="ECO:0000256" key="1">
    <source>
        <dbReference type="ARBA" id="ARBA00004651"/>
    </source>
</evidence>
<feature type="transmembrane region" description="Helical" evidence="7">
    <location>
        <begin position="97"/>
        <end position="113"/>
    </location>
</feature>